<gene>
    <name evidence="10" type="ORF">CDQ84_00320</name>
</gene>
<dbReference type="PANTHER" id="PTHR38438">
    <property type="entry name" value="RIBOFLAVIN TRANSPORTER RIBU"/>
    <property type="match status" value="1"/>
</dbReference>
<dbReference type="AlphaFoldDB" id="A0A2K2FRT1"/>
<evidence type="ECO:0000256" key="8">
    <source>
        <dbReference type="PIRNR" id="PIRNR037778"/>
    </source>
</evidence>
<comment type="caution">
    <text evidence="10">The sequence shown here is derived from an EMBL/GenBank/DDBJ whole genome shotgun (WGS) entry which is preliminary data.</text>
</comment>
<evidence type="ECO:0000256" key="5">
    <source>
        <dbReference type="ARBA" id="ARBA00022692"/>
    </source>
</evidence>
<sequence>MKVSLNSMVKVAIMSALSLIIMFFELPLPLFPAFLKIDFSDIPALLVTFSLGPLYGALVELIKNLLHLFRTSTVGIGELANFLVGVSYVVPAGIVYKYNKSKKGAFLGLAVGTASMVVFASLFNYFFLIPMYAKVLNFPTEAVVAMGTEVNKHIVDVRSLISYAIAPFNAIKGIVVSLVVVLIYKRLSPILHKGLGK</sequence>
<dbReference type="EMBL" id="NIOJ01000001">
    <property type="protein sequence ID" value="PNU01488.1"/>
    <property type="molecule type" value="Genomic_DNA"/>
</dbReference>
<organism evidence="10 11">
    <name type="scientific">Clostridium thermosuccinogenes</name>
    <dbReference type="NCBI Taxonomy" id="84032"/>
    <lineage>
        <taxon>Bacteria</taxon>
        <taxon>Bacillati</taxon>
        <taxon>Bacillota</taxon>
        <taxon>Clostridia</taxon>
        <taxon>Eubacteriales</taxon>
        <taxon>Clostridiaceae</taxon>
        <taxon>Clostridium</taxon>
    </lineage>
</organism>
<accession>A0A2K2FRT1</accession>
<evidence type="ECO:0000256" key="9">
    <source>
        <dbReference type="SAM" id="Phobius"/>
    </source>
</evidence>
<dbReference type="RefSeq" id="WP_103079717.1">
    <property type="nucleotide sequence ID" value="NZ_CP021850.1"/>
</dbReference>
<protein>
    <recommendedName>
        <fullName evidence="8">Riboflavin transporter</fullName>
    </recommendedName>
</protein>
<dbReference type="KEGG" id="cthd:CDO33_16310"/>
<dbReference type="OrthoDB" id="9809216at2"/>
<dbReference type="Gene3D" id="1.10.1760.20">
    <property type="match status" value="1"/>
</dbReference>
<evidence type="ECO:0000313" key="11">
    <source>
        <dbReference type="Proteomes" id="UP000236151"/>
    </source>
</evidence>
<keyword evidence="6 9" id="KW-1133">Transmembrane helix</keyword>
<evidence type="ECO:0000256" key="4">
    <source>
        <dbReference type="ARBA" id="ARBA00022475"/>
    </source>
</evidence>
<dbReference type="InterPro" id="IPR024529">
    <property type="entry name" value="ECF_trnsprt_substrate-spec"/>
</dbReference>
<feature type="transmembrane region" description="Helical" evidence="9">
    <location>
        <begin position="160"/>
        <end position="184"/>
    </location>
</feature>
<dbReference type="PANTHER" id="PTHR38438:SF1">
    <property type="entry name" value="RIBOFLAVIN TRANSPORTER RIBU"/>
    <property type="match status" value="1"/>
</dbReference>
<keyword evidence="4 8" id="KW-1003">Cell membrane</keyword>
<proteinExistence type="inferred from homology"/>
<keyword evidence="11" id="KW-1185">Reference proteome</keyword>
<feature type="transmembrane region" description="Helical" evidence="9">
    <location>
        <begin position="42"/>
        <end position="59"/>
    </location>
</feature>
<evidence type="ECO:0000256" key="6">
    <source>
        <dbReference type="ARBA" id="ARBA00022989"/>
    </source>
</evidence>
<dbReference type="PIRSF" id="PIRSF037778">
    <property type="entry name" value="UCP037778_transp_RibU"/>
    <property type="match status" value="1"/>
</dbReference>
<comment type="function">
    <text evidence="8">Probably a riboflavin-binding protein that interacts with the energy-coupling factor (ECF) ABC-transporter complex.</text>
</comment>
<evidence type="ECO:0000256" key="3">
    <source>
        <dbReference type="ARBA" id="ARBA00022448"/>
    </source>
</evidence>
<evidence type="ECO:0000256" key="7">
    <source>
        <dbReference type="ARBA" id="ARBA00023136"/>
    </source>
</evidence>
<keyword evidence="3 8" id="KW-0813">Transport</keyword>
<keyword evidence="5 9" id="KW-0812">Transmembrane</keyword>
<reference evidence="10 11" key="1">
    <citation type="submission" date="2017-06" db="EMBL/GenBank/DDBJ databases">
        <title>Investigating the central metabolism of Clostridium thermosuccinogenes.</title>
        <authorList>
            <person name="Koendjbiharie J.G."/>
            <person name="van Kranenburg R."/>
        </authorList>
    </citation>
    <scope>NUCLEOTIDE SEQUENCE [LARGE SCALE GENOMIC DNA]</scope>
    <source>
        <strain evidence="10 11">DSM 5806</strain>
    </source>
</reference>
<dbReference type="GO" id="GO:0005886">
    <property type="term" value="C:plasma membrane"/>
    <property type="evidence" value="ECO:0007669"/>
    <property type="project" value="UniProtKB-SubCell"/>
</dbReference>
<name>A0A2K2FRT1_9CLOT</name>
<dbReference type="InterPro" id="IPR025720">
    <property type="entry name" value="RibU"/>
</dbReference>
<comment type="subcellular location">
    <subcellularLocation>
        <location evidence="1">Cell membrane</location>
        <topology evidence="1">Multi-pass membrane protein</topology>
    </subcellularLocation>
</comment>
<evidence type="ECO:0000313" key="10">
    <source>
        <dbReference type="EMBL" id="PNU01488.1"/>
    </source>
</evidence>
<dbReference type="Proteomes" id="UP000236151">
    <property type="component" value="Unassembled WGS sequence"/>
</dbReference>
<evidence type="ECO:0000256" key="2">
    <source>
        <dbReference type="ARBA" id="ARBA00005540"/>
    </source>
</evidence>
<dbReference type="Pfam" id="PF12822">
    <property type="entry name" value="ECF_trnsprt"/>
    <property type="match status" value="1"/>
</dbReference>
<feature type="transmembrane region" description="Helical" evidence="9">
    <location>
        <begin position="105"/>
        <end position="128"/>
    </location>
</feature>
<keyword evidence="7 8" id="KW-0472">Membrane</keyword>
<feature type="transmembrane region" description="Helical" evidence="9">
    <location>
        <begin position="12"/>
        <end position="35"/>
    </location>
</feature>
<comment type="similarity">
    <text evidence="2 8">Belongs to the prokaryotic riboflavin transporter (P-RFT) (TC 2.A.87) family.</text>
</comment>
<dbReference type="GO" id="GO:0032217">
    <property type="term" value="F:riboflavin transmembrane transporter activity"/>
    <property type="evidence" value="ECO:0007669"/>
    <property type="project" value="UniProtKB-UniRule"/>
</dbReference>
<evidence type="ECO:0000256" key="1">
    <source>
        <dbReference type="ARBA" id="ARBA00004651"/>
    </source>
</evidence>
<feature type="transmembrane region" description="Helical" evidence="9">
    <location>
        <begin position="79"/>
        <end position="98"/>
    </location>
</feature>